<dbReference type="OrthoDB" id="5173551at2"/>
<dbReference type="Proteomes" id="UP000266091">
    <property type="component" value="Unassembled WGS sequence"/>
</dbReference>
<sequence>MSQKLLRTAIAAGLALALGGCSLFSSESPRAPVKLTEIQQTASVNTVWSTKLGSSEHSFLTPALAGNGLYAAGSNEVFRIDPSNGAKVWTASLKEKVVAGVGSDGYFVAVGTDQGNVVALSAEGKELWRRKMPSEVDMPPLVGHDLVIVHTSDTRVTAFNARTGEQAWYYQGQVPILSVRAPRQMIFFADGILVGQANGKLIGISLTGKVAFEASISMPSGITEVERLNDVVGAPLVTSGVLCAASYQGRVTCMSAQNGSVRWTEKVDAVTGPTADLKTVYVVDEKSTIHAYSLATGGELWKNDTMKYRQNSAPVAVGSYVASGDYDGYVHLLDPITGREMGRGRLSGAIYTTPIAYGDGAIFQTVDGELAFIRSTSR</sequence>
<keyword evidence="2 4" id="KW-0472">Membrane</keyword>
<comment type="similarity">
    <text evidence="4">Belongs to the BamB family.</text>
</comment>
<keyword evidence="4" id="KW-0564">Palmitate</keyword>
<proteinExistence type="inferred from homology"/>
<gene>
    <name evidence="4 6" type="primary">bamB</name>
    <name evidence="6" type="ORF">MESMUL_02900</name>
</gene>
<dbReference type="NCBIfam" id="TIGR03300">
    <property type="entry name" value="assembly_YfgL"/>
    <property type="match status" value="1"/>
</dbReference>
<keyword evidence="3 4" id="KW-0998">Cell outer membrane</keyword>
<dbReference type="PROSITE" id="PS51257">
    <property type="entry name" value="PROKAR_LIPOPROTEIN"/>
    <property type="match status" value="1"/>
</dbReference>
<dbReference type="GO" id="GO:0051205">
    <property type="term" value="P:protein insertion into membrane"/>
    <property type="evidence" value="ECO:0007669"/>
    <property type="project" value="UniProtKB-UniRule"/>
</dbReference>
<dbReference type="AlphaFoldDB" id="A0A388S9L7"/>
<evidence type="ECO:0000256" key="3">
    <source>
        <dbReference type="ARBA" id="ARBA00023237"/>
    </source>
</evidence>
<comment type="subunit">
    <text evidence="4">Part of the Bam complex.</text>
</comment>
<dbReference type="SUPFAM" id="SSF50998">
    <property type="entry name" value="Quinoprotein alcohol dehydrogenase-like"/>
    <property type="match status" value="1"/>
</dbReference>
<dbReference type="InterPro" id="IPR018391">
    <property type="entry name" value="PQQ_b-propeller_rpt"/>
</dbReference>
<protein>
    <recommendedName>
        <fullName evidence="4">Outer membrane protein assembly factor BamB</fullName>
    </recommendedName>
</protein>
<dbReference type="GO" id="GO:0043165">
    <property type="term" value="P:Gram-negative-bacterium-type cell outer membrane assembly"/>
    <property type="evidence" value="ECO:0007669"/>
    <property type="project" value="UniProtKB-UniRule"/>
</dbReference>
<dbReference type="RefSeq" id="WP_116269426.1">
    <property type="nucleotide sequence ID" value="NZ_BGZJ01000001.1"/>
</dbReference>
<evidence type="ECO:0000259" key="5">
    <source>
        <dbReference type="Pfam" id="PF13360"/>
    </source>
</evidence>
<comment type="subcellular location">
    <subcellularLocation>
        <location evidence="4">Cell outer membrane</location>
        <topology evidence="4">Lipid-anchor</topology>
    </subcellularLocation>
</comment>
<organism evidence="6 7">
    <name type="scientific">Mesosutterella multiformis</name>
    <dbReference type="NCBI Taxonomy" id="2259133"/>
    <lineage>
        <taxon>Bacteria</taxon>
        <taxon>Pseudomonadati</taxon>
        <taxon>Pseudomonadota</taxon>
        <taxon>Betaproteobacteria</taxon>
        <taxon>Burkholderiales</taxon>
        <taxon>Sutterellaceae</taxon>
        <taxon>Mesosutterella</taxon>
    </lineage>
</organism>
<evidence type="ECO:0000256" key="2">
    <source>
        <dbReference type="ARBA" id="ARBA00023136"/>
    </source>
</evidence>
<reference evidence="6 7" key="1">
    <citation type="journal article" date="2018" name="Int. J. Syst. Evol. Microbiol.">
        <title>Mesosutterella multiformis gen. nov., sp. nov., a member of the family Sutterellaceae and Sutterella megalosphaeroides sp. nov., isolated from human faeces.</title>
        <authorList>
            <person name="Sakamoto M."/>
            <person name="Ikeyama N."/>
            <person name="Kunihiro T."/>
            <person name="Iino T."/>
            <person name="Yuki M."/>
            <person name="Ohkuma M."/>
        </authorList>
    </citation>
    <scope>NUCLEOTIDE SEQUENCE [LARGE SCALE GENOMIC DNA]</scope>
    <source>
        <strain evidence="6 7">4NBBH2</strain>
    </source>
</reference>
<name>A0A388S9L7_9BURK</name>
<evidence type="ECO:0000256" key="4">
    <source>
        <dbReference type="HAMAP-Rule" id="MF_00923"/>
    </source>
</evidence>
<comment type="function">
    <text evidence="4">Part of the outer membrane protein assembly complex, which is involved in assembly and insertion of beta-barrel proteins into the outer membrane.</text>
</comment>
<feature type="domain" description="Pyrrolo-quinoline quinone repeat" evidence="5">
    <location>
        <begin position="75"/>
        <end position="303"/>
    </location>
</feature>
<keyword evidence="4" id="KW-0449">Lipoprotein</keyword>
<dbReference type="SMART" id="SM00564">
    <property type="entry name" value="PQQ"/>
    <property type="match status" value="6"/>
</dbReference>
<keyword evidence="7" id="KW-1185">Reference proteome</keyword>
<dbReference type="InterPro" id="IPR015943">
    <property type="entry name" value="WD40/YVTN_repeat-like_dom_sf"/>
</dbReference>
<dbReference type="Pfam" id="PF13360">
    <property type="entry name" value="PQQ_2"/>
    <property type="match status" value="1"/>
</dbReference>
<dbReference type="InterPro" id="IPR017687">
    <property type="entry name" value="BamB"/>
</dbReference>
<dbReference type="InterPro" id="IPR002372">
    <property type="entry name" value="PQQ_rpt_dom"/>
</dbReference>
<evidence type="ECO:0000256" key="1">
    <source>
        <dbReference type="ARBA" id="ARBA00022729"/>
    </source>
</evidence>
<dbReference type="EMBL" id="BGZJ01000001">
    <property type="protein sequence ID" value="GBO92936.1"/>
    <property type="molecule type" value="Genomic_DNA"/>
</dbReference>
<evidence type="ECO:0000313" key="6">
    <source>
        <dbReference type="EMBL" id="GBO92936.1"/>
    </source>
</evidence>
<comment type="caution">
    <text evidence="6">The sequence shown here is derived from an EMBL/GenBank/DDBJ whole genome shotgun (WGS) entry which is preliminary data.</text>
</comment>
<accession>A0A388S9L7</accession>
<keyword evidence="1 4" id="KW-0732">Signal</keyword>
<dbReference type="PANTHER" id="PTHR34512">
    <property type="entry name" value="CELL SURFACE PROTEIN"/>
    <property type="match status" value="1"/>
</dbReference>
<dbReference type="InterPro" id="IPR011047">
    <property type="entry name" value="Quinoprotein_ADH-like_sf"/>
</dbReference>
<dbReference type="PANTHER" id="PTHR34512:SF30">
    <property type="entry name" value="OUTER MEMBRANE PROTEIN ASSEMBLY FACTOR BAMB"/>
    <property type="match status" value="1"/>
</dbReference>
<dbReference type="HAMAP" id="MF_00923">
    <property type="entry name" value="OM_assembly_BamB"/>
    <property type="match status" value="1"/>
</dbReference>
<dbReference type="GO" id="GO:0009279">
    <property type="term" value="C:cell outer membrane"/>
    <property type="evidence" value="ECO:0007669"/>
    <property type="project" value="UniProtKB-SubCell"/>
</dbReference>
<dbReference type="Gene3D" id="2.130.10.10">
    <property type="entry name" value="YVTN repeat-like/Quinoprotein amine dehydrogenase"/>
    <property type="match status" value="1"/>
</dbReference>
<evidence type="ECO:0000313" key="7">
    <source>
        <dbReference type="Proteomes" id="UP000266091"/>
    </source>
</evidence>